<feature type="region of interest" description="Disordered" evidence="6">
    <location>
        <begin position="442"/>
        <end position="468"/>
    </location>
</feature>
<evidence type="ECO:0000259" key="8">
    <source>
        <dbReference type="PROSITE" id="PS50022"/>
    </source>
</evidence>
<dbReference type="InterPro" id="IPR008979">
    <property type="entry name" value="Galactose-bd-like_sf"/>
</dbReference>
<dbReference type="PROSITE" id="PS50022">
    <property type="entry name" value="FA58C_3"/>
    <property type="match status" value="1"/>
</dbReference>
<organism evidence="9 10">
    <name type="scientific">Pendulispora albinea</name>
    <dbReference type="NCBI Taxonomy" id="2741071"/>
    <lineage>
        <taxon>Bacteria</taxon>
        <taxon>Pseudomonadati</taxon>
        <taxon>Myxococcota</taxon>
        <taxon>Myxococcia</taxon>
        <taxon>Myxococcales</taxon>
        <taxon>Sorangiineae</taxon>
        <taxon>Pendulisporaceae</taxon>
        <taxon>Pendulispora</taxon>
    </lineage>
</organism>
<comment type="similarity">
    <text evidence="1">Belongs to the glycosyl hydrolase 29 family.</text>
</comment>
<keyword evidence="3 7" id="KW-0732">Signal</keyword>
<dbReference type="Pfam" id="PF00754">
    <property type="entry name" value="F5_F8_type_C"/>
    <property type="match status" value="1"/>
</dbReference>
<dbReference type="EMBL" id="CP089984">
    <property type="protein sequence ID" value="WXB12556.1"/>
    <property type="molecule type" value="Genomic_DNA"/>
</dbReference>
<evidence type="ECO:0000256" key="2">
    <source>
        <dbReference type="ARBA" id="ARBA00012662"/>
    </source>
</evidence>
<evidence type="ECO:0000256" key="5">
    <source>
        <dbReference type="ARBA" id="ARBA00023295"/>
    </source>
</evidence>
<dbReference type="RefSeq" id="WP_394822178.1">
    <property type="nucleotide sequence ID" value="NZ_CP089984.1"/>
</dbReference>
<dbReference type="InterPro" id="IPR017853">
    <property type="entry name" value="GH"/>
</dbReference>
<reference evidence="9 10" key="1">
    <citation type="submission" date="2021-12" db="EMBL/GenBank/DDBJ databases">
        <title>Discovery of the Pendulisporaceae a myxobacterial family with distinct sporulation behavior and unique specialized metabolism.</title>
        <authorList>
            <person name="Garcia R."/>
            <person name="Popoff A."/>
            <person name="Bader C.D."/>
            <person name="Loehr J."/>
            <person name="Walesch S."/>
            <person name="Walt C."/>
            <person name="Boldt J."/>
            <person name="Bunk B."/>
            <person name="Haeckl F.J.F.P.J."/>
            <person name="Gunesch A.P."/>
            <person name="Birkelbach J."/>
            <person name="Nuebel U."/>
            <person name="Pietschmann T."/>
            <person name="Bach T."/>
            <person name="Mueller R."/>
        </authorList>
    </citation>
    <scope>NUCLEOTIDE SEQUENCE [LARGE SCALE GENOMIC DNA]</scope>
    <source>
        <strain evidence="9 10">MSr11954</strain>
    </source>
</reference>
<dbReference type="InterPro" id="IPR000933">
    <property type="entry name" value="Glyco_hydro_29"/>
</dbReference>
<protein>
    <recommendedName>
        <fullName evidence="2">alpha-L-fucosidase</fullName>
        <ecNumber evidence="2">3.2.1.51</ecNumber>
    </recommendedName>
</protein>
<feature type="domain" description="F5/8 type C" evidence="8">
    <location>
        <begin position="430"/>
        <end position="567"/>
    </location>
</feature>
<evidence type="ECO:0000313" key="9">
    <source>
        <dbReference type="EMBL" id="WXB12556.1"/>
    </source>
</evidence>
<evidence type="ECO:0000313" key="10">
    <source>
        <dbReference type="Proteomes" id="UP001370348"/>
    </source>
</evidence>
<feature type="chain" id="PRO_5047550576" description="alpha-L-fucosidase" evidence="7">
    <location>
        <begin position="29"/>
        <end position="613"/>
    </location>
</feature>
<gene>
    <name evidence="9" type="ORF">LZC94_32500</name>
</gene>
<dbReference type="InterPro" id="IPR057739">
    <property type="entry name" value="Glyco_hydro_29_N"/>
</dbReference>
<dbReference type="Gene3D" id="3.20.20.80">
    <property type="entry name" value="Glycosidases"/>
    <property type="match status" value="1"/>
</dbReference>
<dbReference type="InterPro" id="IPR000421">
    <property type="entry name" value="FA58C"/>
</dbReference>
<evidence type="ECO:0000256" key="6">
    <source>
        <dbReference type="SAM" id="MobiDB-lite"/>
    </source>
</evidence>
<dbReference type="Gene3D" id="2.60.120.260">
    <property type="entry name" value="Galactose-binding domain-like"/>
    <property type="match status" value="1"/>
</dbReference>
<keyword evidence="4" id="KW-0378">Hydrolase</keyword>
<evidence type="ECO:0000256" key="3">
    <source>
        <dbReference type="ARBA" id="ARBA00022729"/>
    </source>
</evidence>
<dbReference type="Pfam" id="PF01120">
    <property type="entry name" value="Alpha_L_fucos"/>
    <property type="match status" value="1"/>
</dbReference>
<evidence type="ECO:0000256" key="1">
    <source>
        <dbReference type="ARBA" id="ARBA00007951"/>
    </source>
</evidence>
<evidence type="ECO:0000256" key="7">
    <source>
        <dbReference type="SAM" id="SignalP"/>
    </source>
</evidence>
<name>A0ABZ2LS06_9BACT</name>
<dbReference type="SUPFAM" id="SSF49785">
    <property type="entry name" value="Galactose-binding domain-like"/>
    <property type="match status" value="1"/>
</dbReference>
<accession>A0ABZ2LS06</accession>
<keyword evidence="10" id="KW-1185">Reference proteome</keyword>
<dbReference type="PANTHER" id="PTHR10030:SF37">
    <property type="entry name" value="ALPHA-L-FUCOSIDASE-RELATED"/>
    <property type="match status" value="1"/>
</dbReference>
<sequence>MAGRSTARRLWTLALPLILGTAALPAHAQVTHPRQQYLRDAQGGLFLHWGMRTSPGYTSCSAWEAAVTSGGWNPGYWVAEAQKLHVQYLVLATFHSRLGYARPWPSAIPGSCRVKRDFLGELIAAANAKGLKVILYMTDDPQWHAEGLPSGQSWLDSAAYSKYKGHDVDLTKRDGFGEFSYDQFVEVMQNYPNLSGFWIDNDNAYWESHGLYERIRKDRPSFTLSNNNEDTPIMDMISNEQKTGMTPSYDYPQAVYTAGPRLIEADYKLPTGGAWWYSGSNSTVDYKLTIGRYVTNAGSSIKSLMAETAMVNGKFPSNQAAFNDFAQGYFQAIWESLEGTHGGGYLYGGLKPGFWNDGAHGVTTVKKDDPNRHYIHVITKPSGSTLVVRDNGYRITSVTNLRTGAPVAFAQKGGSLTLSGITKWDDYDTVFRVQSAGREGILPPSTYTMSASSSSSGHAASAAADGDSTTYWDSNKVTPVSLRFDLGERERVQYIGINQREDSVSYARSDTEQSARIRDYRIYVSNDGSSWGQPVKTGTLPSHRGVQFIDLTAVTTRHVRLEVVSTWAASTDSTRYKRLRVDEAWIGTSYAGSSGLLDIGVDIDVDVDVNLGR</sequence>
<dbReference type="Proteomes" id="UP001370348">
    <property type="component" value="Chromosome"/>
</dbReference>
<proteinExistence type="inferred from homology"/>
<dbReference type="SMART" id="SM00812">
    <property type="entry name" value="Alpha_L_fucos"/>
    <property type="match status" value="1"/>
</dbReference>
<dbReference type="SUPFAM" id="SSF51445">
    <property type="entry name" value="(Trans)glycosidases"/>
    <property type="match status" value="1"/>
</dbReference>
<keyword evidence="5" id="KW-0326">Glycosidase</keyword>
<dbReference type="PANTHER" id="PTHR10030">
    <property type="entry name" value="ALPHA-L-FUCOSIDASE"/>
    <property type="match status" value="1"/>
</dbReference>
<feature type="signal peptide" evidence="7">
    <location>
        <begin position="1"/>
        <end position="28"/>
    </location>
</feature>
<dbReference type="EC" id="3.2.1.51" evidence="2"/>
<evidence type="ECO:0000256" key="4">
    <source>
        <dbReference type="ARBA" id="ARBA00022801"/>
    </source>
</evidence>
<feature type="compositionally biased region" description="Low complexity" evidence="6">
    <location>
        <begin position="450"/>
        <end position="468"/>
    </location>
</feature>